<reference evidence="1" key="2">
    <citation type="submission" date="2016-04" db="UniProtKB">
        <authorList>
            <consortium name="EnsemblMetazoa"/>
        </authorList>
    </citation>
    <scope>IDENTIFICATION</scope>
</reference>
<organism evidence="1 2">
    <name type="scientific">Atta cephalotes</name>
    <name type="common">Leafcutter ant</name>
    <dbReference type="NCBI Taxonomy" id="12957"/>
    <lineage>
        <taxon>Eukaryota</taxon>
        <taxon>Metazoa</taxon>
        <taxon>Ecdysozoa</taxon>
        <taxon>Arthropoda</taxon>
        <taxon>Hexapoda</taxon>
        <taxon>Insecta</taxon>
        <taxon>Pterygota</taxon>
        <taxon>Neoptera</taxon>
        <taxon>Endopterygota</taxon>
        <taxon>Hymenoptera</taxon>
        <taxon>Apocrita</taxon>
        <taxon>Aculeata</taxon>
        <taxon>Formicoidea</taxon>
        <taxon>Formicidae</taxon>
        <taxon>Myrmicinae</taxon>
        <taxon>Atta</taxon>
    </lineage>
</organism>
<evidence type="ECO:0000313" key="1">
    <source>
        <dbReference type="EnsemblMetazoa" id="XP_012060688.1"/>
    </source>
</evidence>
<dbReference type="OrthoDB" id="7554461at2759"/>
<dbReference type="EMBL" id="ADTU01002587">
    <property type="status" value="NOT_ANNOTATED_CDS"/>
    <property type="molecule type" value="Genomic_DNA"/>
</dbReference>
<evidence type="ECO:0000313" key="2">
    <source>
        <dbReference type="Proteomes" id="UP000005205"/>
    </source>
</evidence>
<dbReference type="EMBL" id="ADTU01002588">
    <property type="status" value="NOT_ANNOTATED_CDS"/>
    <property type="molecule type" value="Genomic_DNA"/>
</dbReference>
<accession>A0A158NT30</accession>
<dbReference type="EnsemblMetazoa" id="XM_012205298.1">
    <property type="protein sequence ID" value="XP_012060688.1"/>
    <property type="gene ID" value="LOC105623924"/>
</dbReference>
<reference evidence="2" key="1">
    <citation type="journal article" date="2011" name="PLoS Genet.">
        <title>The genome sequence of the leaf-cutter ant Atta cephalotes reveals insights into its obligate symbiotic lifestyle.</title>
        <authorList>
            <person name="Suen G."/>
            <person name="Teiling C."/>
            <person name="Li L."/>
            <person name="Holt C."/>
            <person name="Abouheif E."/>
            <person name="Bornberg-Bauer E."/>
            <person name="Bouffard P."/>
            <person name="Caldera E.J."/>
            <person name="Cash E."/>
            <person name="Cavanaugh A."/>
            <person name="Denas O."/>
            <person name="Elhaik E."/>
            <person name="Fave M.J."/>
            <person name="Gadau J."/>
            <person name="Gibson J.D."/>
            <person name="Graur D."/>
            <person name="Grubbs K.J."/>
            <person name="Hagen D.E."/>
            <person name="Harkins T.T."/>
            <person name="Helmkampf M."/>
            <person name="Hu H."/>
            <person name="Johnson B.R."/>
            <person name="Kim J."/>
            <person name="Marsh S.E."/>
            <person name="Moeller J.A."/>
            <person name="Munoz-Torres M.C."/>
            <person name="Murphy M.C."/>
            <person name="Naughton M.C."/>
            <person name="Nigam S."/>
            <person name="Overson R."/>
            <person name="Rajakumar R."/>
            <person name="Reese J.T."/>
            <person name="Scott J.J."/>
            <person name="Smith C.R."/>
            <person name="Tao S."/>
            <person name="Tsutsui N.D."/>
            <person name="Viljakainen L."/>
            <person name="Wissler L."/>
            <person name="Yandell M.D."/>
            <person name="Zimmer F."/>
            <person name="Taylor J."/>
            <person name="Slater S.C."/>
            <person name="Clifton S.W."/>
            <person name="Warren W.C."/>
            <person name="Elsik C.G."/>
            <person name="Smith C.D."/>
            <person name="Weinstock G.M."/>
            <person name="Gerardo N.M."/>
            <person name="Currie C.R."/>
        </authorList>
    </citation>
    <scope>NUCLEOTIDE SEQUENCE [LARGE SCALE GENOMIC DNA]</scope>
</reference>
<gene>
    <name evidence="1" type="primary">105623924</name>
</gene>
<dbReference type="EMBL" id="ADTU01002586">
    <property type="status" value="NOT_ANNOTATED_CDS"/>
    <property type="molecule type" value="Genomic_DNA"/>
</dbReference>
<sequence length="201" mass="23801">MNTLGTEWQLYRNMLFLIPHIAHRKAKTSFVQQSQSSLAKTSRFLHHHSYSGFFQSIKKNTLSLDIEDQESNSTKKVIPEMDEFTKCKKMKDNKLDHELEKTMKAILSQLDRKCLEKDGYMSILEEGLKYVPLKHNLREEQRRTRAEFSETLRQRDAEVARQQQRQEEFAAMLRQRDSAAIAQRLRLRSYRKNCEGFLQTS</sequence>
<name>A0A158NT30_ATTCE</name>
<keyword evidence="2" id="KW-1185">Reference proteome</keyword>
<proteinExistence type="predicted"/>
<dbReference type="InParanoid" id="A0A158NT30"/>
<protein>
    <submittedName>
        <fullName evidence="1">Uncharacterized protein</fullName>
    </submittedName>
</protein>
<dbReference type="KEGG" id="acep:105623924"/>
<dbReference type="AlphaFoldDB" id="A0A158NT30"/>
<dbReference type="Proteomes" id="UP000005205">
    <property type="component" value="Unassembled WGS sequence"/>
</dbReference>